<dbReference type="GO" id="GO:0004844">
    <property type="term" value="F:uracil DNA N-glycosylase activity"/>
    <property type="evidence" value="ECO:0007669"/>
    <property type="project" value="UniProtKB-UniRule"/>
</dbReference>
<dbReference type="GO" id="GO:0005737">
    <property type="term" value="C:cytoplasm"/>
    <property type="evidence" value="ECO:0007669"/>
    <property type="project" value="UniProtKB-SubCell"/>
</dbReference>
<comment type="similarity">
    <text evidence="3 9 11">Belongs to the uracil-DNA glycosylase (UDG) superfamily. UNG family.</text>
</comment>
<keyword evidence="14" id="KW-1185">Reference proteome</keyword>
<dbReference type="SMART" id="SM00986">
    <property type="entry name" value="UDG"/>
    <property type="match status" value="1"/>
</dbReference>
<dbReference type="NCBIfam" id="NF003589">
    <property type="entry name" value="PRK05254.1-2"/>
    <property type="match status" value="1"/>
</dbReference>
<dbReference type="Pfam" id="PF03167">
    <property type="entry name" value="UDG"/>
    <property type="match status" value="1"/>
</dbReference>
<dbReference type="SMART" id="SM00987">
    <property type="entry name" value="UreE_C"/>
    <property type="match status" value="1"/>
</dbReference>
<dbReference type="SUPFAM" id="SSF52141">
    <property type="entry name" value="Uracil-DNA glycosylase-like"/>
    <property type="match status" value="1"/>
</dbReference>
<dbReference type="NCBIfam" id="NF003591">
    <property type="entry name" value="PRK05254.1-4"/>
    <property type="match status" value="1"/>
</dbReference>
<dbReference type="AlphaFoldDB" id="A0A7S7M1S5"/>
<feature type="domain" description="Uracil-DNA glycosylase-like" evidence="12">
    <location>
        <begin position="48"/>
        <end position="208"/>
    </location>
</feature>
<evidence type="ECO:0000256" key="8">
    <source>
        <dbReference type="ARBA" id="ARBA00023204"/>
    </source>
</evidence>
<protein>
    <recommendedName>
        <fullName evidence="5 9">Uracil-DNA glycosylase</fullName>
        <shortName evidence="9">UDG</shortName>
        <ecNumber evidence="4 9">3.2.2.27</ecNumber>
    </recommendedName>
</protein>
<evidence type="ECO:0000256" key="5">
    <source>
        <dbReference type="ARBA" id="ARBA00018429"/>
    </source>
</evidence>
<dbReference type="GO" id="GO:0097510">
    <property type="term" value="P:base-excision repair, AP site formation via deaminated base removal"/>
    <property type="evidence" value="ECO:0007669"/>
    <property type="project" value="TreeGrafter"/>
</dbReference>
<dbReference type="Proteomes" id="UP000593836">
    <property type="component" value="Chromosome"/>
</dbReference>
<evidence type="ECO:0000256" key="7">
    <source>
        <dbReference type="ARBA" id="ARBA00022801"/>
    </source>
</evidence>
<dbReference type="CDD" id="cd10027">
    <property type="entry name" value="UDG-F1-like"/>
    <property type="match status" value="1"/>
</dbReference>
<dbReference type="FunFam" id="3.40.470.10:FF:000001">
    <property type="entry name" value="Uracil-DNA glycosylase"/>
    <property type="match status" value="1"/>
</dbReference>
<feature type="active site" description="Proton acceptor" evidence="9 10">
    <location>
        <position position="63"/>
    </location>
</feature>
<sequence length="227" mass="26013">MLLNTEWSSLFDDELHSSYFKELQNFIDIEYKNKIIFPEYENIFRAFNLISPQKIKVVIIGQDPYHGVNQANGLAFSVCDKCKIPPSLKNIFTELVDDIRCDTPANGNLTKWAKEGVLLINTVLTVEKAKPNSHKNMGWEIFTNSVIKKLSYEYENIVFILWGGPSQKKESLIDTTKHFILKAPHPSPLSSYRGFFGSKPFSQANIYLKANGRKEIDWCLTSQKTLL</sequence>
<dbReference type="InterPro" id="IPR018085">
    <property type="entry name" value="Ura-DNA_Glyclase_AS"/>
</dbReference>
<keyword evidence="6 9" id="KW-0227">DNA damage</keyword>
<evidence type="ECO:0000256" key="4">
    <source>
        <dbReference type="ARBA" id="ARBA00012030"/>
    </source>
</evidence>
<name>A0A7S7M1S5_9BACT</name>
<dbReference type="NCBIfam" id="TIGR00628">
    <property type="entry name" value="ung"/>
    <property type="match status" value="1"/>
</dbReference>
<evidence type="ECO:0000256" key="9">
    <source>
        <dbReference type="HAMAP-Rule" id="MF_00148"/>
    </source>
</evidence>
<dbReference type="KEGG" id="smas:HUE87_04230"/>
<dbReference type="PROSITE" id="PS00130">
    <property type="entry name" value="U_DNA_GLYCOSYLASE"/>
    <property type="match status" value="1"/>
</dbReference>
<comment type="subcellular location">
    <subcellularLocation>
        <location evidence="9">Cytoplasm</location>
    </subcellularLocation>
</comment>
<comment type="catalytic activity">
    <reaction evidence="1 9 11">
        <text>Hydrolyzes single-stranded DNA or mismatched double-stranded DNA and polynucleotides, releasing free uracil.</text>
        <dbReference type="EC" id="3.2.2.27"/>
    </reaction>
</comment>
<dbReference type="HAMAP" id="MF_00148">
    <property type="entry name" value="UDG"/>
    <property type="match status" value="1"/>
</dbReference>
<evidence type="ECO:0000259" key="12">
    <source>
        <dbReference type="SMART" id="SM00986"/>
    </source>
</evidence>
<evidence type="ECO:0000256" key="6">
    <source>
        <dbReference type="ARBA" id="ARBA00022763"/>
    </source>
</evidence>
<evidence type="ECO:0000256" key="1">
    <source>
        <dbReference type="ARBA" id="ARBA00001400"/>
    </source>
</evidence>
<evidence type="ECO:0000313" key="13">
    <source>
        <dbReference type="EMBL" id="QOY55450.1"/>
    </source>
</evidence>
<keyword evidence="7 9" id="KW-0378">Hydrolase</keyword>
<dbReference type="InterPro" id="IPR005122">
    <property type="entry name" value="Uracil-DNA_glycosylase-like"/>
</dbReference>
<evidence type="ECO:0000256" key="10">
    <source>
        <dbReference type="PROSITE-ProRule" id="PRU10072"/>
    </source>
</evidence>
<dbReference type="PANTHER" id="PTHR11264:SF0">
    <property type="entry name" value="URACIL-DNA GLYCOSYLASE"/>
    <property type="match status" value="1"/>
</dbReference>
<dbReference type="RefSeq" id="WP_194367489.1">
    <property type="nucleotide sequence ID" value="NZ_CP054493.1"/>
</dbReference>
<dbReference type="Gene3D" id="3.40.470.10">
    <property type="entry name" value="Uracil-DNA glycosylase-like domain"/>
    <property type="match status" value="1"/>
</dbReference>
<dbReference type="NCBIfam" id="NF003588">
    <property type="entry name" value="PRK05254.1-1"/>
    <property type="match status" value="1"/>
</dbReference>
<keyword evidence="8 9" id="KW-0234">DNA repair</keyword>
<dbReference type="PANTHER" id="PTHR11264">
    <property type="entry name" value="URACIL-DNA GLYCOSYLASE"/>
    <property type="match status" value="1"/>
</dbReference>
<gene>
    <name evidence="9" type="primary">ung</name>
    <name evidence="13" type="ORF">HUE87_04230</name>
</gene>
<evidence type="ECO:0000313" key="14">
    <source>
        <dbReference type="Proteomes" id="UP000593836"/>
    </source>
</evidence>
<accession>A0A7S7M1S5</accession>
<dbReference type="NCBIfam" id="NF003592">
    <property type="entry name" value="PRK05254.1-5"/>
    <property type="match status" value="1"/>
</dbReference>
<organism evidence="13 14">
    <name type="scientific">Candidatus Sulfurimonas marisnigri</name>
    <dbReference type="NCBI Taxonomy" id="2740405"/>
    <lineage>
        <taxon>Bacteria</taxon>
        <taxon>Pseudomonadati</taxon>
        <taxon>Campylobacterota</taxon>
        <taxon>Epsilonproteobacteria</taxon>
        <taxon>Campylobacterales</taxon>
        <taxon>Sulfurimonadaceae</taxon>
        <taxon>Sulfurimonas</taxon>
    </lineage>
</organism>
<reference evidence="13 14" key="1">
    <citation type="submission" date="2020-05" db="EMBL/GenBank/DDBJ databases">
        <title>Sulfurimonas marisnigri, sp. nov., and Sulfurimonas baltica, sp. nov., manganese oxide reducing chemolithoautotrophs of the class Epsilonproteobacteria isolated from the pelagic redoxclines of the Black and Baltic Seas and emended description of the genus Sulfurimonas.</title>
        <authorList>
            <person name="Henkel J.V."/>
            <person name="Laudan C."/>
            <person name="Werner J."/>
            <person name="Neu T."/>
            <person name="Plewe S."/>
            <person name="Sproer C."/>
            <person name="Bunk B."/>
            <person name="Schulz-Vogt H.N."/>
        </authorList>
    </citation>
    <scope>NUCLEOTIDE SEQUENCE [LARGE SCALE GENOMIC DNA]</scope>
    <source>
        <strain evidence="13 14">SoZ1</strain>
    </source>
</reference>
<evidence type="ECO:0000256" key="11">
    <source>
        <dbReference type="RuleBase" id="RU003780"/>
    </source>
</evidence>
<evidence type="ECO:0000256" key="3">
    <source>
        <dbReference type="ARBA" id="ARBA00008184"/>
    </source>
</evidence>
<evidence type="ECO:0000256" key="2">
    <source>
        <dbReference type="ARBA" id="ARBA00002631"/>
    </source>
</evidence>
<dbReference type="EMBL" id="CP054493">
    <property type="protein sequence ID" value="QOY55450.1"/>
    <property type="molecule type" value="Genomic_DNA"/>
</dbReference>
<dbReference type="InterPro" id="IPR036895">
    <property type="entry name" value="Uracil-DNA_glycosylase-like_sf"/>
</dbReference>
<comment type="function">
    <text evidence="2 9 11">Excises uracil residues from the DNA which can arise as a result of misincorporation of dUMP residues by DNA polymerase or due to deamination of cytosine.</text>
</comment>
<dbReference type="EC" id="3.2.2.27" evidence="4 9"/>
<proteinExistence type="inferred from homology"/>
<keyword evidence="13" id="KW-0326">Glycosidase</keyword>
<dbReference type="InterPro" id="IPR002043">
    <property type="entry name" value="UDG_fam1"/>
</dbReference>
<keyword evidence="9" id="KW-0963">Cytoplasm</keyword>